<dbReference type="SFLD" id="SFLDS00019">
    <property type="entry name" value="Glutathione_Transferase_(cytos"/>
    <property type="match status" value="1"/>
</dbReference>
<dbReference type="SFLD" id="SFLDG01206">
    <property type="entry name" value="Xi.1"/>
    <property type="match status" value="1"/>
</dbReference>
<evidence type="ECO:0000313" key="5">
    <source>
        <dbReference type="EMBL" id="KIV90576.1"/>
    </source>
</evidence>
<dbReference type="PANTHER" id="PTHR32419:SF6">
    <property type="entry name" value="GLUTATHIONE S-TRANSFERASE OMEGA-LIKE 1-RELATED"/>
    <property type="match status" value="1"/>
</dbReference>
<feature type="active site" description="Proton donor/acceptor" evidence="1">
    <location>
        <position position="206"/>
    </location>
</feature>
<keyword evidence="6" id="KW-1185">Reference proteome</keyword>
<dbReference type="InterPro" id="IPR036249">
    <property type="entry name" value="Thioredoxin-like_sf"/>
</dbReference>
<feature type="site" description="Lowers pKa of active site Cys" evidence="3">
    <location>
        <position position="266"/>
    </location>
</feature>
<dbReference type="InterPro" id="IPR047047">
    <property type="entry name" value="GST_Omega-like_C"/>
</dbReference>
<dbReference type="Pfam" id="PF13410">
    <property type="entry name" value="GST_C_2"/>
    <property type="match status" value="1"/>
</dbReference>
<feature type="active site" description="Nucleophile" evidence="1">
    <location>
        <position position="63"/>
    </location>
</feature>
<evidence type="ECO:0000259" key="4">
    <source>
        <dbReference type="PROSITE" id="PS50405"/>
    </source>
</evidence>
<reference evidence="5 6" key="1">
    <citation type="submission" date="2015-01" db="EMBL/GenBank/DDBJ databases">
        <title>The Genome Sequence of Exophiala mesophila CBS40295.</title>
        <authorList>
            <consortium name="The Broad Institute Genomics Platform"/>
            <person name="Cuomo C."/>
            <person name="de Hoog S."/>
            <person name="Gorbushina A."/>
            <person name="Stielow B."/>
            <person name="Teixiera M."/>
            <person name="Abouelleil A."/>
            <person name="Chapman S.B."/>
            <person name="Priest M."/>
            <person name="Young S.K."/>
            <person name="Wortman J."/>
            <person name="Nusbaum C."/>
            <person name="Birren B."/>
        </authorList>
    </citation>
    <scope>NUCLEOTIDE SEQUENCE [LARGE SCALE GENOMIC DNA]</scope>
    <source>
        <strain evidence="5 6">CBS 40295</strain>
    </source>
</reference>
<protein>
    <recommendedName>
        <fullName evidence="4">GST C-terminal domain-containing protein</fullName>
    </recommendedName>
</protein>
<dbReference type="RefSeq" id="XP_016222150.1">
    <property type="nucleotide sequence ID" value="XM_016372818.1"/>
</dbReference>
<dbReference type="OrthoDB" id="2309723at2759"/>
<proteinExistence type="predicted"/>
<feature type="binding site" evidence="2">
    <location>
        <position position="97"/>
    </location>
    <ligand>
        <name>glutathione</name>
        <dbReference type="ChEBI" id="CHEBI:57925"/>
    </ligand>
</feature>
<accession>A0A0D1XR70</accession>
<dbReference type="AlphaFoldDB" id="A0A0D1XR70"/>
<evidence type="ECO:0000256" key="1">
    <source>
        <dbReference type="PIRSR" id="PIRSR015753-1"/>
    </source>
</evidence>
<dbReference type="PROSITE" id="PS50405">
    <property type="entry name" value="GST_CTER"/>
    <property type="match status" value="1"/>
</dbReference>
<evidence type="ECO:0000313" key="6">
    <source>
        <dbReference type="Proteomes" id="UP000054302"/>
    </source>
</evidence>
<organism evidence="5 6">
    <name type="scientific">Exophiala mesophila</name>
    <name type="common">Black yeast-like fungus</name>
    <dbReference type="NCBI Taxonomy" id="212818"/>
    <lineage>
        <taxon>Eukaryota</taxon>
        <taxon>Fungi</taxon>
        <taxon>Dikarya</taxon>
        <taxon>Ascomycota</taxon>
        <taxon>Pezizomycotina</taxon>
        <taxon>Eurotiomycetes</taxon>
        <taxon>Chaetothyriomycetidae</taxon>
        <taxon>Chaetothyriales</taxon>
        <taxon>Herpotrichiellaceae</taxon>
        <taxon>Exophiala</taxon>
    </lineage>
</organism>
<dbReference type="PIRSF" id="PIRSF015753">
    <property type="entry name" value="GST"/>
    <property type="match status" value="1"/>
</dbReference>
<dbReference type="GO" id="GO:0004364">
    <property type="term" value="F:glutathione transferase activity"/>
    <property type="evidence" value="ECO:0007669"/>
    <property type="project" value="InterPro"/>
</dbReference>
<dbReference type="InterPro" id="IPR040079">
    <property type="entry name" value="Glutathione_S-Trfase"/>
</dbReference>
<dbReference type="HOGENOM" id="CLU_037263_0_1_1"/>
<feature type="site" description="Lowers pKa of active site Cys" evidence="3">
    <location>
        <position position="311"/>
    </location>
</feature>
<dbReference type="Proteomes" id="UP000054302">
    <property type="component" value="Unassembled WGS sequence"/>
</dbReference>
<dbReference type="SUPFAM" id="SSF47616">
    <property type="entry name" value="GST C-terminal domain-like"/>
    <property type="match status" value="1"/>
</dbReference>
<dbReference type="VEuPathDB" id="FungiDB:PV10_07863"/>
<dbReference type="PANTHER" id="PTHR32419">
    <property type="entry name" value="GLUTATHIONYL-HYDROQUINONE REDUCTASE"/>
    <property type="match status" value="1"/>
</dbReference>
<dbReference type="GO" id="GO:0005737">
    <property type="term" value="C:cytoplasm"/>
    <property type="evidence" value="ECO:0007669"/>
    <property type="project" value="TreeGrafter"/>
</dbReference>
<dbReference type="EMBL" id="KN847524">
    <property type="protein sequence ID" value="KIV90576.1"/>
    <property type="molecule type" value="Genomic_DNA"/>
</dbReference>
<dbReference type="InterPro" id="IPR010987">
    <property type="entry name" value="Glutathione-S-Trfase_C-like"/>
</dbReference>
<gene>
    <name evidence="5" type="ORF">PV10_07863</name>
</gene>
<dbReference type="CDD" id="cd03190">
    <property type="entry name" value="GST_C_Omega_like"/>
    <property type="match status" value="1"/>
</dbReference>
<dbReference type="InterPro" id="IPR004045">
    <property type="entry name" value="Glutathione_S-Trfase_N"/>
</dbReference>
<dbReference type="SUPFAM" id="SSF52833">
    <property type="entry name" value="Thioredoxin-like"/>
    <property type="match status" value="1"/>
</dbReference>
<dbReference type="STRING" id="212818.A0A0D1XR70"/>
<evidence type="ECO:0000256" key="3">
    <source>
        <dbReference type="PIRSR" id="PIRSR015753-3"/>
    </source>
</evidence>
<feature type="binding site" evidence="2">
    <location>
        <begin position="156"/>
        <end position="157"/>
    </location>
    <ligand>
        <name>glutathione</name>
        <dbReference type="ChEBI" id="CHEBI:57925"/>
    </ligand>
</feature>
<dbReference type="Pfam" id="PF13409">
    <property type="entry name" value="GST_N_2"/>
    <property type="match status" value="1"/>
</dbReference>
<name>A0A0D1XR70_EXOME</name>
<feature type="binding site" evidence="2">
    <location>
        <begin position="138"/>
        <end position="141"/>
    </location>
    <ligand>
        <name>glutathione</name>
        <dbReference type="ChEBI" id="CHEBI:57925"/>
    </ligand>
</feature>
<dbReference type="Gene3D" id="3.40.30.10">
    <property type="entry name" value="Glutaredoxin"/>
    <property type="match status" value="1"/>
</dbReference>
<evidence type="ECO:0000256" key="2">
    <source>
        <dbReference type="PIRSR" id="PIRSR015753-2"/>
    </source>
</evidence>
<dbReference type="GeneID" id="27325708"/>
<dbReference type="SFLD" id="SFLDG01148">
    <property type="entry name" value="Xi_(cytGST)"/>
    <property type="match status" value="1"/>
</dbReference>
<feature type="domain" description="GST C-terminal" evidence="4">
    <location>
        <begin position="183"/>
        <end position="318"/>
    </location>
</feature>
<dbReference type="OMA" id="YQLFVSY"/>
<dbReference type="Gene3D" id="1.20.1050.10">
    <property type="match status" value="1"/>
</dbReference>
<dbReference type="InterPro" id="IPR016639">
    <property type="entry name" value="GST_Omega/GSH"/>
</dbReference>
<sequence>MPTNIVTTQNDSSQEDKLPASMFNDKGDMVRPATVFRNFISREPGARFPPEKGRYHLYVSYACPWAHRTLIVRKLKGLEEVISVTAVHYHMSLSTSWRFVEPGEEVEWPELTTPDPLHKGFWGTKALYYHADPNYSARFSVPILWDKKLDTIVSNESSEIIRMLYSEFDDLLPQDKRSVDLYPESLRAIIDETNIWTYDDINNGVYKCGMAQNQEAYGRAVTNLFTSLDRVESHLSTHSGPYYFGEKITEADVRLYVTIVRFDPVYVALFKTNKGMIRYQYPLIHRWLRNLYWNVPAFKETTSFEHIKFHYFRSLTMVNSGGVVPEGPIPHILPVDA</sequence>
<dbReference type="InterPro" id="IPR036282">
    <property type="entry name" value="Glutathione-S-Trfase_C_sf"/>
</dbReference>